<dbReference type="AlphaFoldDB" id="A0A540W959"/>
<name>A0A540W959_9ACTN</name>
<organism evidence="1 2">
    <name type="scientific">Kitasatospora acidiphila</name>
    <dbReference type="NCBI Taxonomy" id="2567942"/>
    <lineage>
        <taxon>Bacteria</taxon>
        <taxon>Bacillati</taxon>
        <taxon>Actinomycetota</taxon>
        <taxon>Actinomycetes</taxon>
        <taxon>Kitasatosporales</taxon>
        <taxon>Streptomycetaceae</taxon>
        <taxon>Kitasatospora</taxon>
    </lineage>
</organism>
<dbReference type="Proteomes" id="UP000319103">
    <property type="component" value="Unassembled WGS sequence"/>
</dbReference>
<reference evidence="1 2" key="1">
    <citation type="submission" date="2019-06" db="EMBL/GenBank/DDBJ databases">
        <title>Description of Kitasatospora acidophila sp. nov. isolated from pine grove soil, and reclassification of Streptomyces novaecaesareae to Kitasatospora novaeceasareae comb. nov.</title>
        <authorList>
            <person name="Kim M.J."/>
        </authorList>
    </citation>
    <scope>NUCLEOTIDE SEQUENCE [LARGE SCALE GENOMIC DNA]</scope>
    <source>
        <strain evidence="1 2">MMS16-CNU292</strain>
    </source>
</reference>
<proteinExistence type="predicted"/>
<dbReference type="RefSeq" id="WP_141636034.1">
    <property type="nucleotide sequence ID" value="NZ_VIGB01000003.1"/>
</dbReference>
<sequence length="190" mass="20962">MTHTFANPADAAEAMIQQVLELRHRVVQSRLDAVGFGRTSATFHGAEQVTSAMREDAILQCLGFVLGATDEASVDAFVEAWAVRAGVDLGDAAVRIREMPTAGDLYDQQAKEQVLESLRDAGEDGLSKTRFLQLLSADRLAFGRGGEDSRWLRQWLREGVVIERQRGRGTNYVHREFSIFRAPASESGKP</sequence>
<accession>A0A540W959</accession>
<evidence type="ECO:0000313" key="1">
    <source>
        <dbReference type="EMBL" id="TQF05559.1"/>
    </source>
</evidence>
<dbReference type="EMBL" id="VIGB01000003">
    <property type="protein sequence ID" value="TQF05559.1"/>
    <property type="molecule type" value="Genomic_DNA"/>
</dbReference>
<keyword evidence="2" id="KW-1185">Reference proteome</keyword>
<gene>
    <name evidence="1" type="ORF">E6W39_29185</name>
</gene>
<comment type="caution">
    <text evidence="1">The sequence shown here is derived from an EMBL/GenBank/DDBJ whole genome shotgun (WGS) entry which is preliminary data.</text>
</comment>
<protein>
    <submittedName>
        <fullName evidence="1">Uncharacterized protein</fullName>
    </submittedName>
</protein>
<evidence type="ECO:0000313" key="2">
    <source>
        <dbReference type="Proteomes" id="UP000319103"/>
    </source>
</evidence>